<dbReference type="Pfam" id="PF07179">
    <property type="entry name" value="SseB"/>
    <property type="match status" value="1"/>
</dbReference>
<dbReference type="Proteomes" id="UP001300496">
    <property type="component" value="Unassembled WGS sequence"/>
</dbReference>
<protein>
    <submittedName>
        <fullName evidence="3">SseB family protein</fullName>
    </submittedName>
</protein>
<feature type="compositionally biased region" description="Low complexity" evidence="1">
    <location>
        <begin position="13"/>
        <end position="31"/>
    </location>
</feature>
<gene>
    <name evidence="3" type="ORF">N4R40_09950</name>
</gene>
<sequence>MALFSRRPKKDAAPTPAAPAEPVEDASAVASVGDALPDSVPDEYVPEVGISVSTFGQPAPVKRRAAAAEAPTPTETIPGLVDNAVLKAALDALPEKPKKLDVMNVMRQVLQGHLYVRVRGDARSLLAAGEPLTLAVSTIGENRFLLAFSGGAALQASIRADGDSATSAISQPAVNILRNALSGPYSGMILDHAVAGSRIVLPTPLIQKALDEADPELTLKSLLSAPRHELTALDVVDALTRVKLWVAGGNSEDGARLGLAESRTTDGQRRLEVFSHPLEVLAMRRGDRPLPLTGAQLGKALTADAGLTGIVVDPGGPWIALDRVQLAPVLALAD</sequence>
<comment type="caution">
    <text evidence="3">The sequence shown here is derived from an EMBL/GenBank/DDBJ whole genome shotgun (WGS) entry which is preliminary data.</text>
</comment>
<reference evidence="3 4" key="1">
    <citation type="journal article" date="2024" name="Int. J. Syst. Evol. Microbiol.">
        <title>Microbacterium memoriense sp. nov., a member of the Actinomycetota from marine beach sediment of the north coast of Portugal.</title>
        <authorList>
            <person name="Santos J.D.N.D."/>
            <person name="Klimek D."/>
            <person name="Calusinska M."/>
            <person name="Lobo-da-Cunha A."/>
            <person name="Catita J."/>
            <person name="Goncalves H."/>
            <person name="Gonzalez I."/>
            <person name="Lage O.M."/>
        </authorList>
    </citation>
    <scope>NUCLEOTIDE SEQUENCE [LARGE SCALE GENOMIC DNA]</scope>
    <source>
        <strain evidence="3 4">PMIC_1C1B</strain>
    </source>
</reference>
<dbReference type="EMBL" id="JAODOR010000011">
    <property type="protein sequence ID" value="MCT9002684.1"/>
    <property type="molecule type" value="Genomic_DNA"/>
</dbReference>
<evidence type="ECO:0000256" key="1">
    <source>
        <dbReference type="SAM" id="MobiDB-lite"/>
    </source>
</evidence>
<keyword evidence="4" id="KW-1185">Reference proteome</keyword>
<dbReference type="RefSeq" id="WP_261607219.1">
    <property type="nucleotide sequence ID" value="NZ_JAODOR010000011.1"/>
</dbReference>
<feature type="region of interest" description="Disordered" evidence="1">
    <location>
        <begin position="1"/>
        <end position="36"/>
    </location>
</feature>
<feature type="domain" description="SseB protein N-terminal" evidence="2">
    <location>
        <begin position="230"/>
        <end position="318"/>
    </location>
</feature>
<organism evidence="3 4">
    <name type="scientific">Microbacterium memoriense</name>
    <dbReference type="NCBI Taxonomy" id="2978350"/>
    <lineage>
        <taxon>Bacteria</taxon>
        <taxon>Bacillati</taxon>
        <taxon>Actinomycetota</taxon>
        <taxon>Actinomycetes</taxon>
        <taxon>Micrococcales</taxon>
        <taxon>Microbacteriaceae</taxon>
        <taxon>Microbacterium</taxon>
    </lineage>
</organism>
<proteinExistence type="predicted"/>
<dbReference type="InterPro" id="IPR009839">
    <property type="entry name" value="SseB_N"/>
</dbReference>
<name>A0ABT2PG15_9MICO</name>
<evidence type="ECO:0000259" key="2">
    <source>
        <dbReference type="Pfam" id="PF07179"/>
    </source>
</evidence>
<evidence type="ECO:0000313" key="3">
    <source>
        <dbReference type="EMBL" id="MCT9002684.1"/>
    </source>
</evidence>
<evidence type="ECO:0000313" key="4">
    <source>
        <dbReference type="Proteomes" id="UP001300496"/>
    </source>
</evidence>
<accession>A0ABT2PG15</accession>